<evidence type="ECO:0000313" key="15">
    <source>
        <dbReference type="Proteomes" id="UP000823388"/>
    </source>
</evidence>
<evidence type="ECO:0008006" key="16">
    <source>
        <dbReference type="Google" id="ProtNLM"/>
    </source>
</evidence>
<evidence type="ECO:0000256" key="5">
    <source>
        <dbReference type="ARBA" id="ARBA00023065"/>
    </source>
</evidence>
<evidence type="ECO:0000256" key="8">
    <source>
        <dbReference type="ARBA" id="ARBA00023180"/>
    </source>
</evidence>
<keyword evidence="3 11" id="KW-0812">Transmembrane</keyword>
<dbReference type="AlphaFoldDB" id="A0A8T0WDX2"/>
<dbReference type="InterPro" id="IPR028082">
    <property type="entry name" value="Peripla_BP_I"/>
</dbReference>
<evidence type="ECO:0000256" key="2">
    <source>
        <dbReference type="ARBA" id="ARBA00022448"/>
    </source>
</evidence>
<dbReference type="Gene3D" id="3.40.190.10">
    <property type="entry name" value="Periplasmic binding protein-like II"/>
    <property type="match status" value="1"/>
</dbReference>
<evidence type="ECO:0000256" key="3">
    <source>
        <dbReference type="ARBA" id="ARBA00022692"/>
    </source>
</evidence>
<keyword evidence="8" id="KW-0325">Glycoprotein</keyword>
<evidence type="ECO:0000256" key="10">
    <source>
        <dbReference type="ARBA" id="ARBA00023303"/>
    </source>
</evidence>
<comment type="subcellular location">
    <subcellularLocation>
        <location evidence="1">Membrane</location>
        <topology evidence="1">Multi-pass membrane protein</topology>
    </subcellularLocation>
</comment>
<dbReference type="Gene3D" id="3.40.50.2300">
    <property type="match status" value="3"/>
</dbReference>
<keyword evidence="6 11" id="KW-0472">Membrane</keyword>
<evidence type="ECO:0000256" key="4">
    <source>
        <dbReference type="ARBA" id="ARBA00022989"/>
    </source>
</evidence>
<dbReference type="InterPro" id="IPR001828">
    <property type="entry name" value="ANF_lig-bd_rcpt"/>
</dbReference>
<evidence type="ECO:0000256" key="7">
    <source>
        <dbReference type="ARBA" id="ARBA00023170"/>
    </source>
</evidence>
<dbReference type="PANTHER" id="PTHR34836:SF1">
    <property type="entry name" value="OS09G0428600 PROTEIN"/>
    <property type="match status" value="1"/>
</dbReference>
<name>A0A8T0WDX2_PANVG</name>
<dbReference type="InterPro" id="IPR019594">
    <property type="entry name" value="Glu/Gly-bd"/>
</dbReference>
<keyword evidence="15" id="KW-1185">Reference proteome</keyword>
<keyword evidence="4 11" id="KW-1133">Transmembrane helix</keyword>
<dbReference type="GO" id="GO:0016020">
    <property type="term" value="C:membrane"/>
    <property type="evidence" value="ECO:0007669"/>
    <property type="project" value="UniProtKB-SubCell"/>
</dbReference>
<feature type="domain" description="Receptor ligand binding region" evidence="12">
    <location>
        <begin position="17"/>
        <end position="326"/>
    </location>
</feature>
<evidence type="ECO:0000259" key="13">
    <source>
        <dbReference type="Pfam" id="PF10613"/>
    </source>
</evidence>
<dbReference type="SUPFAM" id="SSF53850">
    <property type="entry name" value="Periplasmic binding protein-like II"/>
    <property type="match status" value="1"/>
</dbReference>
<evidence type="ECO:0000256" key="11">
    <source>
        <dbReference type="SAM" id="Phobius"/>
    </source>
</evidence>
<keyword evidence="10" id="KW-0407">Ion channel</keyword>
<dbReference type="SUPFAM" id="SSF53822">
    <property type="entry name" value="Periplasmic binding protein-like I"/>
    <property type="match status" value="1"/>
</dbReference>
<keyword evidence="9" id="KW-1071">Ligand-gated ion channel</keyword>
<organism evidence="14 15">
    <name type="scientific">Panicum virgatum</name>
    <name type="common">Blackwell switchgrass</name>
    <dbReference type="NCBI Taxonomy" id="38727"/>
    <lineage>
        <taxon>Eukaryota</taxon>
        <taxon>Viridiplantae</taxon>
        <taxon>Streptophyta</taxon>
        <taxon>Embryophyta</taxon>
        <taxon>Tracheophyta</taxon>
        <taxon>Spermatophyta</taxon>
        <taxon>Magnoliopsida</taxon>
        <taxon>Liliopsida</taxon>
        <taxon>Poales</taxon>
        <taxon>Poaceae</taxon>
        <taxon>PACMAD clade</taxon>
        <taxon>Panicoideae</taxon>
        <taxon>Panicodae</taxon>
        <taxon>Paniceae</taxon>
        <taxon>Panicinae</taxon>
        <taxon>Panicum</taxon>
        <taxon>Panicum sect. Hiantes</taxon>
    </lineage>
</organism>
<dbReference type="Proteomes" id="UP000823388">
    <property type="component" value="Chromosome 2K"/>
</dbReference>
<evidence type="ECO:0000313" key="14">
    <source>
        <dbReference type="EMBL" id="KAG2644056.1"/>
    </source>
</evidence>
<reference evidence="14" key="1">
    <citation type="submission" date="2020-05" db="EMBL/GenBank/DDBJ databases">
        <title>WGS assembly of Panicum virgatum.</title>
        <authorList>
            <person name="Lovell J.T."/>
            <person name="Jenkins J."/>
            <person name="Shu S."/>
            <person name="Juenger T.E."/>
            <person name="Schmutz J."/>
        </authorList>
    </citation>
    <scope>NUCLEOTIDE SEQUENCE</scope>
    <source>
        <strain evidence="14">AP13</strain>
    </source>
</reference>
<dbReference type="Pfam" id="PF10613">
    <property type="entry name" value="Lig_chan-Glu_bd"/>
    <property type="match status" value="1"/>
</dbReference>
<dbReference type="Pfam" id="PF01094">
    <property type="entry name" value="ANF_receptor"/>
    <property type="match status" value="1"/>
</dbReference>
<dbReference type="Gene3D" id="1.10.287.70">
    <property type="match status" value="1"/>
</dbReference>
<keyword evidence="2" id="KW-0813">Transport</keyword>
<feature type="non-terminal residue" evidence="14">
    <location>
        <position position="1"/>
    </location>
</feature>
<feature type="transmembrane region" description="Helical" evidence="11">
    <location>
        <begin position="538"/>
        <end position="560"/>
    </location>
</feature>
<accession>A0A8T0WDX2</accession>
<feature type="transmembrane region" description="Helical" evidence="11">
    <location>
        <begin position="506"/>
        <end position="526"/>
    </location>
</feature>
<dbReference type="PANTHER" id="PTHR34836">
    <property type="entry name" value="OS06G0188250 PROTEIN"/>
    <property type="match status" value="1"/>
</dbReference>
<keyword evidence="7" id="KW-0675">Receptor</keyword>
<dbReference type="EMBL" id="CM029039">
    <property type="protein sequence ID" value="KAG2644056.1"/>
    <property type="molecule type" value="Genomic_DNA"/>
</dbReference>
<sequence>WRTTTRCTQSQPRGLSFRHSPGDAVAAISAAENLVTNAQVHAIIGPQTPAEAELVATVGSRAHVPVLSYSATGPPVSPPFLVRTCAEDSFLAAPIADILGSFAWHGAVVLVHEEYPHVGAGIIPALVDAGTSIAGRAAVPVGASDGRLDAVLYHVMSKTTARVFVVHMSPSLAPRVFRLSKKAGMMSQGYVWIATAGLGDDDDRDRLSADDIDAMRGVVIVRPHVPPSIRASNFAVRFKARFSHQEKLGSQEIPPDPTVPMLRAYDTSWAIAAAAEVAGHQAAGRLAGEALLNAVVETTFDGLAGKFRLVDKQLQMPAAYEIVNIVADGTRTVGFWTEQTRVSQDLRPSSPRGLKQIVWPGEHQSVQSSRVPKGWGASSPSGRELVVAVPVKRGFNQFVDVSDDYSTVTGYCIDVFDAAMKALPSPVSYHYKWMPFNRSSESYDQLVRLVPQQIADVVVGDVTITSSRMGEVDYTMAFAGSGWSMVVPVKTGTSTSMFFFIKPLTAGLWLASFAFIVFTGFVVWVIEHRINPEFRGTPLQQLGLIFYFAFATLVFAQSIYTCL</sequence>
<dbReference type="InterPro" id="IPR015683">
    <property type="entry name" value="Ionotropic_Glu_rcpt"/>
</dbReference>
<proteinExistence type="predicted"/>
<feature type="domain" description="Ionotropic glutamate receptor L-glutamate and glycine-binding" evidence="13">
    <location>
        <begin position="404"/>
        <end position="489"/>
    </location>
</feature>
<gene>
    <name evidence="14" type="ORF">PVAP13_2KG401700</name>
</gene>
<evidence type="ECO:0000256" key="9">
    <source>
        <dbReference type="ARBA" id="ARBA00023286"/>
    </source>
</evidence>
<evidence type="ECO:0000256" key="6">
    <source>
        <dbReference type="ARBA" id="ARBA00023136"/>
    </source>
</evidence>
<evidence type="ECO:0000256" key="1">
    <source>
        <dbReference type="ARBA" id="ARBA00004141"/>
    </source>
</evidence>
<keyword evidence="5" id="KW-0406">Ion transport</keyword>
<comment type="caution">
    <text evidence="14">The sequence shown here is derived from an EMBL/GenBank/DDBJ whole genome shotgun (WGS) entry which is preliminary data.</text>
</comment>
<evidence type="ECO:0000259" key="12">
    <source>
        <dbReference type="Pfam" id="PF01094"/>
    </source>
</evidence>
<protein>
    <recommendedName>
        <fullName evidence="16">Ionotropic glutamate receptor C-terminal domain-containing protein</fullName>
    </recommendedName>
</protein>